<accession>A0ABM1NQC4</accession>
<dbReference type="GeneID" id="108609895"/>
<dbReference type="PROSITE" id="PS50240">
    <property type="entry name" value="TRYPSIN_DOM"/>
    <property type="match status" value="1"/>
</dbReference>
<evidence type="ECO:0000256" key="4">
    <source>
        <dbReference type="ARBA" id="ARBA00022825"/>
    </source>
</evidence>
<evidence type="ECO:0000256" key="6">
    <source>
        <dbReference type="SAM" id="SignalP"/>
    </source>
</evidence>
<evidence type="ECO:0000259" key="7">
    <source>
        <dbReference type="PROSITE" id="PS50240"/>
    </source>
</evidence>
<dbReference type="RefSeq" id="XP_017857160.1">
    <property type="nucleotide sequence ID" value="XM_018001671.1"/>
</dbReference>
<reference evidence="9" key="3">
    <citation type="submission" date="2025-08" db="UniProtKB">
        <authorList>
            <consortium name="RefSeq"/>
        </authorList>
    </citation>
    <scope>IDENTIFICATION</scope>
    <source>
        <tissue evidence="9">Whole organism</tissue>
    </source>
</reference>
<dbReference type="SMART" id="SM00020">
    <property type="entry name" value="Tryp_SPc"/>
    <property type="match status" value="1"/>
</dbReference>
<dbReference type="Gene3D" id="2.40.10.10">
    <property type="entry name" value="Trypsin-like serine proteases"/>
    <property type="match status" value="1"/>
</dbReference>
<dbReference type="SUPFAM" id="SSF50494">
    <property type="entry name" value="Trypsin-like serine proteases"/>
    <property type="match status" value="1"/>
</dbReference>
<sequence>MAALVILLIRVSLCIFLLLNGVEAGRQARISGGEEVSIKDVPYMGTLRKLQNESMSAGSGFICVATAIQNRVLITTAFCIYRQTRENIVAVIGNTYIRGLSPTMKVLKIADWRWHGLYKYNEWAYDIALVFTSQDIVPVKGVIEYLPITQGVFRPNTRCIFCSWGADTTAAVLHNAPYIALRRTTSKMECYKRSLAAGVMCTYDLARVVDINRFDLGGPLKCNNTLAGVLLGNTSDEYMLFTDIYMFRKWINAGIYMHFNGIVALRASCFQWHVAVAIAVYLIIS</sequence>
<dbReference type="InterPro" id="IPR050430">
    <property type="entry name" value="Peptidase_S1"/>
</dbReference>
<keyword evidence="1" id="KW-0645">Protease</keyword>
<dbReference type="Proteomes" id="UP000694904">
    <property type="component" value="Chromosome 3"/>
</dbReference>
<dbReference type="InterPro" id="IPR043504">
    <property type="entry name" value="Peptidase_S1_PA_chymotrypsin"/>
</dbReference>
<keyword evidence="4" id="KW-0720">Serine protease</keyword>
<protein>
    <submittedName>
        <fullName evidence="9">Trypsin eta-like</fullName>
    </submittedName>
</protein>
<evidence type="ECO:0000256" key="3">
    <source>
        <dbReference type="ARBA" id="ARBA00022801"/>
    </source>
</evidence>
<feature type="signal peptide" evidence="6">
    <location>
        <begin position="1"/>
        <end position="24"/>
    </location>
</feature>
<evidence type="ECO:0000256" key="5">
    <source>
        <dbReference type="ARBA" id="ARBA00023157"/>
    </source>
</evidence>
<evidence type="ECO:0000313" key="8">
    <source>
        <dbReference type="Proteomes" id="UP000694904"/>
    </source>
</evidence>
<keyword evidence="8" id="KW-1185">Reference proteome</keyword>
<reference evidence="8" key="1">
    <citation type="journal article" date="1997" name="Nucleic Acids Res.">
        <title>tRNAscan-SE: a program for improved detection of transfer RNA genes in genomic sequence.</title>
        <authorList>
            <person name="Lowe T.M."/>
            <person name="Eddy S.R."/>
        </authorList>
    </citation>
    <scope>NUCLEOTIDE SEQUENCE [LARGE SCALE GENOMIC DNA]</scope>
</reference>
<organism evidence="8 9">
    <name type="scientific">Drosophila arizonae</name>
    <name type="common">Fruit fly</name>
    <dbReference type="NCBI Taxonomy" id="7263"/>
    <lineage>
        <taxon>Eukaryota</taxon>
        <taxon>Metazoa</taxon>
        <taxon>Ecdysozoa</taxon>
        <taxon>Arthropoda</taxon>
        <taxon>Hexapoda</taxon>
        <taxon>Insecta</taxon>
        <taxon>Pterygota</taxon>
        <taxon>Neoptera</taxon>
        <taxon>Endopterygota</taxon>
        <taxon>Diptera</taxon>
        <taxon>Brachycera</taxon>
        <taxon>Muscomorpha</taxon>
        <taxon>Ephydroidea</taxon>
        <taxon>Drosophilidae</taxon>
        <taxon>Drosophila</taxon>
    </lineage>
</organism>
<dbReference type="PANTHER" id="PTHR24276">
    <property type="entry name" value="POLYSERASE-RELATED"/>
    <property type="match status" value="1"/>
</dbReference>
<proteinExistence type="predicted"/>
<keyword evidence="5" id="KW-1015">Disulfide bond</keyword>
<reference evidence="8" key="2">
    <citation type="journal article" date="2016" name="G3 (Bethesda)">
        <title>Genome Evolution in Three Species of Cactophilic Drosophila.</title>
        <authorList>
            <person name="Sanchez-Flores A."/>
            <person name="Penazola F."/>
            <person name="Carpinteyro-Ponce J."/>
            <person name="Nazario-Yepiz N."/>
            <person name="Abreu-Goodger C."/>
            <person name="Machado C.A."/>
            <person name="Markow T.A."/>
        </authorList>
    </citation>
    <scope>NUCLEOTIDE SEQUENCE [LARGE SCALE GENOMIC DNA]</scope>
</reference>
<keyword evidence="2 6" id="KW-0732">Signal</keyword>
<evidence type="ECO:0000256" key="1">
    <source>
        <dbReference type="ARBA" id="ARBA00022670"/>
    </source>
</evidence>
<dbReference type="PANTHER" id="PTHR24276:SF98">
    <property type="entry name" value="FI18310P1-RELATED"/>
    <property type="match status" value="1"/>
</dbReference>
<dbReference type="Pfam" id="PF00089">
    <property type="entry name" value="Trypsin"/>
    <property type="match status" value="1"/>
</dbReference>
<feature type="domain" description="Peptidase S1" evidence="7">
    <location>
        <begin position="30"/>
        <end position="256"/>
    </location>
</feature>
<evidence type="ECO:0000256" key="2">
    <source>
        <dbReference type="ARBA" id="ARBA00022729"/>
    </source>
</evidence>
<gene>
    <name evidence="9" type="primary">LOC108609895</name>
</gene>
<dbReference type="InterPro" id="IPR009003">
    <property type="entry name" value="Peptidase_S1_PA"/>
</dbReference>
<evidence type="ECO:0000313" key="9">
    <source>
        <dbReference type="RefSeq" id="XP_017857160.1"/>
    </source>
</evidence>
<dbReference type="InterPro" id="IPR001254">
    <property type="entry name" value="Trypsin_dom"/>
</dbReference>
<feature type="chain" id="PRO_5046962665" evidence="6">
    <location>
        <begin position="25"/>
        <end position="285"/>
    </location>
</feature>
<name>A0ABM1NQC4_DROAR</name>
<keyword evidence="3" id="KW-0378">Hydrolase</keyword>